<dbReference type="RefSeq" id="WP_042911546.1">
    <property type="nucleotide sequence ID" value="NZ_JAEKMV010000020.1"/>
</dbReference>
<protein>
    <submittedName>
        <fullName evidence="1">Uncharacterized protein</fullName>
    </submittedName>
</protein>
<sequence length="199" mass="21043">MPSAQLDDAKKAMSAIRAEFTSEVARIRTSNLYSDGGRRAEIAKALIKTRAKADALKANYSTDNEAKRAALSSKMFGLPPGADPATVMSHRDAADRAAQLADSDQAAATLKRALEHGDTVLARAVASHAHGKRWHDVTQTYAQTVGKTADLEALDDIPSGGLTKTAVNILFSVQTPMELQTVRGGCSPGELELIAEGKA</sequence>
<accession>A0AAE4RF00</accession>
<dbReference type="Proteomes" id="UP001187143">
    <property type="component" value="Unassembled WGS sequence"/>
</dbReference>
<reference evidence="1" key="1">
    <citation type="submission" date="2023-10" db="EMBL/GenBank/DDBJ databases">
        <title>Characterization and genome sequence of Mycobacterium intracellulare ABSURDO, a novel pathogenic isolate with three colony morphotypes that vary in growth and acid-fastness.</title>
        <authorList>
            <person name="Jude B.A."/>
            <person name="Robinson R.T."/>
        </authorList>
    </citation>
    <scope>NUCLEOTIDE SEQUENCE</scope>
    <source>
        <strain evidence="1">ABSURDO Component B</strain>
    </source>
</reference>
<evidence type="ECO:0000313" key="2">
    <source>
        <dbReference type="Proteomes" id="UP001187143"/>
    </source>
</evidence>
<evidence type="ECO:0000313" key="1">
    <source>
        <dbReference type="EMBL" id="MDV7013698.1"/>
    </source>
</evidence>
<dbReference type="AlphaFoldDB" id="A0AAE4RF00"/>
<proteinExistence type="predicted"/>
<name>A0AAE4RF00_MYCIT</name>
<gene>
    <name evidence="1" type="ORF">R4F53_15525</name>
</gene>
<dbReference type="EMBL" id="JAWLLD010000016">
    <property type="protein sequence ID" value="MDV7013698.1"/>
    <property type="molecule type" value="Genomic_DNA"/>
</dbReference>
<comment type="caution">
    <text evidence="1">The sequence shown here is derived from an EMBL/GenBank/DDBJ whole genome shotgun (WGS) entry which is preliminary data.</text>
</comment>
<organism evidence="1 2">
    <name type="scientific">Mycobacterium intracellulare</name>
    <dbReference type="NCBI Taxonomy" id="1767"/>
    <lineage>
        <taxon>Bacteria</taxon>
        <taxon>Bacillati</taxon>
        <taxon>Actinomycetota</taxon>
        <taxon>Actinomycetes</taxon>
        <taxon>Mycobacteriales</taxon>
        <taxon>Mycobacteriaceae</taxon>
        <taxon>Mycobacterium</taxon>
        <taxon>Mycobacterium avium complex (MAC)</taxon>
    </lineage>
</organism>